<feature type="region of interest" description="Disordered" evidence="1">
    <location>
        <begin position="109"/>
        <end position="131"/>
    </location>
</feature>
<dbReference type="EMBL" id="JAUYZG010000021">
    <property type="protein sequence ID" value="KAK2874170.1"/>
    <property type="molecule type" value="Genomic_DNA"/>
</dbReference>
<sequence length="131" mass="14565">MIVGLGEEREGGTVQWPVDEPNGDFAQQGHLKFSNCWKDLQELGVPIEWAVLISSLSPVLAGLRLRLRKAAPAVVTGASTEWKRKALSLQNNPAFVELLEAISQKSNDLHTTRTMTSRKEGGMSWQERRPL</sequence>
<accession>A0AA88P3C1</accession>
<protein>
    <submittedName>
        <fullName evidence="2">Uncharacterized protein</fullName>
    </submittedName>
</protein>
<organism evidence="2 3">
    <name type="scientific">Cirrhinus molitorella</name>
    <name type="common">mud carp</name>
    <dbReference type="NCBI Taxonomy" id="172907"/>
    <lineage>
        <taxon>Eukaryota</taxon>
        <taxon>Metazoa</taxon>
        <taxon>Chordata</taxon>
        <taxon>Craniata</taxon>
        <taxon>Vertebrata</taxon>
        <taxon>Euteleostomi</taxon>
        <taxon>Actinopterygii</taxon>
        <taxon>Neopterygii</taxon>
        <taxon>Teleostei</taxon>
        <taxon>Ostariophysi</taxon>
        <taxon>Cypriniformes</taxon>
        <taxon>Cyprinidae</taxon>
        <taxon>Labeoninae</taxon>
        <taxon>Labeonini</taxon>
        <taxon>Cirrhinus</taxon>
    </lineage>
</organism>
<dbReference type="Proteomes" id="UP001187343">
    <property type="component" value="Unassembled WGS sequence"/>
</dbReference>
<name>A0AA88P3C1_9TELE</name>
<gene>
    <name evidence="2" type="ORF">Q8A67_021323</name>
</gene>
<dbReference type="AlphaFoldDB" id="A0AA88P3C1"/>
<evidence type="ECO:0000313" key="2">
    <source>
        <dbReference type="EMBL" id="KAK2874170.1"/>
    </source>
</evidence>
<proteinExistence type="predicted"/>
<comment type="caution">
    <text evidence="2">The sequence shown here is derived from an EMBL/GenBank/DDBJ whole genome shotgun (WGS) entry which is preliminary data.</text>
</comment>
<keyword evidence="3" id="KW-1185">Reference proteome</keyword>
<reference evidence="2" key="1">
    <citation type="submission" date="2023-08" db="EMBL/GenBank/DDBJ databases">
        <title>Chromosome-level Genome Assembly of mud carp (Cirrhinus molitorella).</title>
        <authorList>
            <person name="Liu H."/>
        </authorList>
    </citation>
    <scope>NUCLEOTIDE SEQUENCE</scope>
    <source>
        <strain evidence="2">Prfri</strain>
        <tissue evidence="2">Muscle</tissue>
    </source>
</reference>
<evidence type="ECO:0000313" key="3">
    <source>
        <dbReference type="Proteomes" id="UP001187343"/>
    </source>
</evidence>
<evidence type="ECO:0000256" key="1">
    <source>
        <dbReference type="SAM" id="MobiDB-lite"/>
    </source>
</evidence>